<evidence type="ECO:0000313" key="3">
    <source>
        <dbReference type="Proteomes" id="UP000292003"/>
    </source>
</evidence>
<organism evidence="2 3">
    <name type="scientific">Amycolatopsis suaedae</name>
    <dbReference type="NCBI Taxonomy" id="2510978"/>
    <lineage>
        <taxon>Bacteria</taxon>
        <taxon>Bacillati</taxon>
        <taxon>Actinomycetota</taxon>
        <taxon>Actinomycetes</taxon>
        <taxon>Pseudonocardiales</taxon>
        <taxon>Pseudonocardiaceae</taxon>
        <taxon>Amycolatopsis</taxon>
    </lineage>
</organism>
<feature type="transmembrane region" description="Helical" evidence="1">
    <location>
        <begin position="53"/>
        <end position="71"/>
    </location>
</feature>
<protein>
    <submittedName>
        <fullName evidence="2">Uncharacterized protein</fullName>
    </submittedName>
</protein>
<keyword evidence="1" id="KW-0472">Membrane</keyword>
<accession>A0A4Q7JBC8</accession>
<dbReference type="RefSeq" id="WP_130474385.1">
    <property type="nucleotide sequence ID" value="NZ_SFCC01000003.1"/>
</dbReference>
<keyword evidence="1" id="KW-1133">Transmembrane helix</keyword>
<keyword evidence="1" id="KW-0812">Transmembrane</keyword>
<evidence type="ECO:0000313" key="2">
    <source>
        <dbReference type="EMBL" id="RZQ64587.1"/>
    </source>
</evidence>
<name>A0A4Q7JBC8_9PSEU</name>
<dbReference type="Proteomes" id="UP000292003">
    <property type="component" value="Unassembled WGS sequence"/>
</dbReference>
<dbReference type="AlphaFoldDB" id="A0A4Q7JBC8"/>
<feature type="transmembrane region" description="Helical" evidence="1">
    <location>
        <begin position="30"/>
        <end position="47"/>
    </location>
</feature>
<keyword evidence="3" id="KW-1185">Reference proteome</keyword>
<dbReference type="EMBL" id="SFCC01000003">
    <property type="protein sequence ID" value="RZQ64587.1"/>
    <property type="molecule type" value="Genomic_DNA"/>
</dbReference>
<comment type="caution">
    <text evidence="2">The sequence shown here is derived from an EMBL/GenBank/DDBJ whole genome shotgun (WGS) entry which is preliminary data.</text>
</comment>
<feature type="transmembrane region" description="Helical" evidence="1">
    <location>
        <begin position="6"/>
        <end position="23"/>
    </location>
</feature>
<proteinExistence type="predicted"/>
<sequence>MESSWAAEAIVTGALLLLAAVWFRKRQRHWFTLGCVSAAVVTIAAGVTGSAWLAAVAVAVLLPVGAYDYLLERRALRRRRGRHANDD</sequence>
<reference evidence="2 3" key="1">
    <citation type="submission" date="2019-02" db="EMBL/GenBank/DDBJ databases">
        <title>Draft genome sequence of Amycolatopsis sp. 8-3EHSu isolated from roots of Suaeda maritima.</title>
        <authorList>
            <person name="Duangmal K."/>
            <person name="Chantavorakit T."/>
        </authorList>
    </citation>
    <scope>NUCLEOTIDE SEQUENCE [LARGE SCALE GENOMIC DNA]</scope>
    <source>
        <strain evidence="2 3">8-3EHSu</strain>
    </source>
</reference>
<gene>
    <name evidence="2" type="ORF">EWH70_06680</name>
</gene>
<evidence type="ECO:0000256" key="1">
    <source>
        <dbReference type="SAM" id="Phobius"/>
    </source>
</evidence>